<dbReference type="GO" id="GO:0008083">
    <property type="term" value="F:growth factor activity"/>
    <property type="evidence" value="ECO:0007669"/>
    <property type="project" value="UniProtKB-KW"/>
</dbReference>
<dbReference type="AlphaFoldDB" id="A0A7R9E0V3"/>
<keyword evidence="8" id="KW-0472">Membrane</keyword>
<dbReference type="GO" id="GO:0005125">
    <property type="term" value="F:cytokine activity"/>
    <property type="evidence" value="ECO:0007669"/>
    <property type="project" value="TreeGrafter"/>
</dbReference>
<dbReference type="PROSITE" id="PS00250">
    <property type="entry name" value="TGF_BETA_1"/>
    <property type="match status" value="1"/>
</dbReference>
<dbReference type="InterPro" id="IPR015615">
    <property type="entry name" value="TGF-beta-rel"/>
</dbReference>
<gene>
    <name evidence="10" type="ORF">TMSB3V08_LOCUS2288</name>
</gene>
<dbReference type="SMART" id="SM00204">
    <property type="entry name" value="TGFB"/>
    <property type="match status" value="1"/>
</dbReference>
<reference evidence="10" key="1">
    <citation type="submission" date="2020-11" db="EMBL/GenBank/DDBJ databases">
        <authorList>
            <person name="Tran Van P."/>
        </authorList>
    </citation>
    <scope>NUCLEOTIDE SEQUENCE</scope>
</reference>
<dbReference type="InterPro" id="IPR029034">
    <property type="entry name" value="Cystine-knot_cytokine"/>
</dbReference>
<feature type="domain" description="TGF-beta family profile" evidence="9">
    <location>
        <begin position="696"/>
        <end position="804"/>
    </location>
</feature>
<dbReference type="PROSITE" id="PS51362">
    <property type="entry name" value="TGF_BETA_2"/>
    <property type="match status" value="1"/>
</dbReference>
<evidence type="ECO:0000259" key="9">
    <source>
        <dbReference type="PROSITE" id="PS51362"/>
    </source>
</evidence>
<dbReference type="PANTHER" id="PTHR11848:SF262">
    <property type="entry name" value="LD29161P"/>
    <property type="match status" value="1"/>
</dbReference>
<evidence type="ECO:0000256" key="2">
    <source>
        <dbReference type="ARBA" id="ARBA00006656"/>
    </source>
</evidence>
<keyword evidence="3" id="KW-0964">Secreted</keyword>
<sequence>MVSAFGIRKHVLVAISVYLYFTALVFGNVNNRSDTFRNGGNKSSKVKTNVNVRSTSQRSYVEREQDSSKTTGSVEDSSEEQFEHDVDTSKEQVAESIIFDSDNTCSRSCLEKEERKKVTVEAIKKNILTKLGLERPPEISTKYRHNGRVARQMLRNGLMKPILMKEAEMQGDEPFYEPEEEDLQWKGFDTEGDDFHVFPKTVFALAHTGQYPASCRGELPDQSSRLIGHMGSDLRQMLRNGLMKPILMKEAEMQGDEPFYEPEEEDLQWKGFDTEGDDFHVFPKTVFALAHTGQYPASCRGELPAPECRGWDTIYDFTFSKETTLQSSEAGTPSTTSPSRKTQVYNCLFLTAPEFRGWGTIYDFTFSKETMRAKVSKAQIWIYLQGAKYYNLTEVIYWNATTSLWGQDYYHYNTSSGGQEYFNTTATRGGPHHVSHHLLPHDRRQSRNVTRKDPVVDVAVRVKWLYRLPDVSHKVTYCIFPLDPVVDVAVRVKWLYRLPDVSHKVIYCIFLLDPEVDVAVRVKWLYRLPDGSHKVMYCIFPLDPVVDVAVRVKWLYRLPDGSHKVMYCIFPLDPVVDVAVRVKWLYRLPDGSHKVLYCIFPLDPVVDVAVRVKWLYRLPDGSHKTVSVSSSKQQLPQGEGGWIQINVTEFVSFWFSSFTSSLMSVVEVAREHKRADVVFQPPILEVSAVKRRHRRRSRRSLGMDCDGTKDEKRCCRYPLTFDFEKLGWDWIIAPTKYEAYGCFGECPYGFLQKYPYTHIASMEDKTPCCLPIKMSSISILHFDNHSNILLSTLPGMVVETCGCF</sequence>
<organism evidence="10">
    <name type="scientific">Timema monikensis</name>
    <dbReference type="NCBI Taxonomy" id="170555"/>
    <lineage>
        <taxon>Eukaryota</taxon>
        <taxon>Metazoa</taxon>
        <taxon>Ecdysozoa</taxon>
        <taxon>Arthropoda</taxon>
        <taxon>Hexapoda</taxon>
        <taxon>Insecta</taxon>
        <taxon>Pterygota</taxon>
        <taxon>Neoptera</taxon>
        <taxon>Polyneoptera</taxon>
        <taxon>Phasmatodea</taxon>
        <taxon>Timematodea</taxon>
        <taxon>Timematoidea</taxon>
        <taxon>Timematidae</taxon>
        <taxon>Timema</taxon>
    </lineage>
</organism>
<feature type="region of interest" description="Disordered" evidence="7">
    <location>
        <begin position="36"/>
        <end position="89"/>
    </location>
</feature>
<evidence type="ECO:0000256" key="7">
    <source>
        <dbReference type="SAM" id="MobiDB-lite"/>
    </source>
</evidence>
<feature type="transmembrane region" description="Helical" evidence="8">
    <location>
        <begin position="12"/>
        <end position="29"/>
    </location>
</feature>
<evidence type="ECO:0000256" key="4">
    <source>
        <dbReference type="ARBA" id="ARBA00023030"/>
    </source>
</evidence>
<evidence type="ECO:0000256" key="1">
    <source>
        <dbReference type="ARBA" id="ARBA00004613"/>
    </source>
</evidence>
<dbReference type="Gene3D" id="2.60.120.970">
    <property type="match status" value="1"/>
</dbReference>
<feature type="compositionally biased region" description="Polar residues" evidence="7">
    <location>
        <begin position="36"/>
        <end position="59"/>
    </location>
</feature>
<dbReference type="Gene3D" id="2.10.90.10">
    <property type="entry name" value="Cystine-knot cytokines"/>
    <property type="match status" value="1"/>
</dbReference>
<keyword evidence="8" id="KW-0812">Transmembrane</keyword>
<dbReference type="GO" id="GO:0005615">
    <property type="term" value="C:extracellular space"/>
    <property type="evidence" value="ECO:0007669"/>
    <property type="project" value="TreeGrafter"/>
</dbReference>
<dbReference type="Pfam" id="PF00019">
    <property type="entry name" value="TGF_beta"/>
    <property type="match status" value="1"/>
</dbReference>
<evidence type="ECO:0000256" key="8">
    <source>
        <dbReference type="SAM" id="Phobius"/>
    </source>
</evidence>
<dbReference type="InterPro" id="IPR017948">
    <property type="entry name" value="TGFb_CS"/>
</dbReference>
<dbReference type="CDD" id="cd13751">
    <property type="entry name" value="TGF_beta_GDF8_like"/>
    <property type="match status" value="1"/>
</dbReference>
<evidence type="ECO:0000256" key="3">
    <source>
        <dbReference type="ARBA" id="ARBA00022525"/>
    </source>
</evidence>
<dbReference type="PANTHER" id="PTHR11848">
    <property type="entry name" value="TGF-BETA FAMILY"/>
    <property type="match status" value="1"/>
</dbReference>
<keyword evidence="5" id="KW-1015">Disulfide bond</keyword>
<name>A0A7R9E0V3_9NEOP</name>
<dbReference type="SUPFAM" id="SSF57501">
    <property type="entry name" value="Cystine-knot cytokines"/>
    <property type="match status" value="1"/>
</dbReference>
<comment type="subcellular location">
    <subcellularLocation>
        <location evidence="1">Secreted</location>
    </subcellularLocation>
</comment>
<evidence type="ECO:0000256" key="6">
    <source>
        <dbReference type="RuleBase" id="RU000354"/>
    </source>
</evidence>
<evidence type="ECO:0000313" key="10">
    <source>
        <dbReference type="EMBL" id="CAD7425378.1"/>
    </source>
</evidence>
<keyword evidence="8" id="KW-1133">Transmembrane helix</keyword>
<protein>
    <recommendedName>
        <fullName evidence="9">TGF-beta family profile domain-containing protein</fullName>
    </recommendedName>
</protein>
<proteinExistence type="inferred from homology"/>
<keyword evidence="4 6" id="KW-0339">Growth factor</keyword>
<evidence type="ECO:0000256" key="5">
    <source>
        <dbReference type="ARBA" id="ARBA00023157"/>
    </source>
</evidence>
<dbReference type="InterPro" id="IPR001839">
    <property type="entry name" value="TGF-b_C"/>
</dbReference>
<accession>A0A7R9E0V3</accession>
<dbReference type="EMBL" id="OB792938">
    <property type="protein sequence ID" value="CAD7425378.1"/>
    <property type="molecule type" value="Genomic_DNA"/>
</dbReference>
<comment type="similarity">
    <text evidence="2 6">Belongs to the TGF-beta family.</text>
</comment>